<name>A0ABQ1NB08_9BACT</name>
<keyword evidence="1" id="KW-0812">Transmembrane</keyword>
<dbReference type="Proteomes" id="UP000635885">
    <property type="component" value="Unassembled WGS sequence"/>
</dbReference>
<dbReference type="RefSeq" id="WP_188444361.1">
    <property type="nucleotide sequence ID" value="NZ_BMFD01000020.1"/>
</dbReference>
<keyword evidence="3" id="KW-1185">Reference proteome</keyword>
<evidence type="ECO:0008006" key="4">
    <source>
        <dbReference type="Google" id="ProtNLM"/>
    </source>
</evidence>
<gene>
    <name evidence="2" type="ORF">GCM10010993_34540</name>
</gene>
<keyword evidence="1" id="KW-0472">Membrane</keyword>
<keyword evidence="1" id="KW-1133">Transmembrane helix</keyword>
<evidence type="ECO:0000313" key="3">
    <source>
        <dbReference type="Proteomes" id="UP000635885"/>
    </source>
</evidence>
<organism evidence="2 3">
    <name type="scientific">Belliella aquatica</name>
    <dbReference type="NCBI Taxonomy" id="1323734"/>
    <lineage>
        <taxon>Bacteria</taxon>
        <taxon>Pseudomonadati</taxon>
        <taxon>Bacteroidota</taxon>
        <taxon>Cytophagia</taxon>
        <taxon>Cytophagales</taxon>
        <taxon>Cyclobacteriaceae</taxon>
        <taxon>Belliella</taxon>
    </lineage>
</organism>
<proteinExistence type="predicted"/>
<evidence type="ECO:0000313" key="2">
    <source>
        <dbReference type="EMBL" id="GGC53175.1"/>
    </source>
</evidence>
<evidence type="ECO:0000256" key="1">
    <source>
        <dbReference type="SAM" id="Phobius"/>
    </source>
</evidence>
<sequence>MKSFKTVIRTIAFSYLFITIFYQIGVCQSNLLNYDLVKMGFIEKEPIPFGEKIIIKGNSSNILESLTVKSIYGINEIVSTANISDKSWTVIVGPFPKRTNIIFEIAEKRTLTKSETEEIIKYWEESVVSSLQKSIDSNSTYENREDFFNQIFNPLKNEFLTKWNSYFLPNNLELGNYVISLLEFEIINNWNVWNNNSSDLRLKKYVWDESFFFKKYLIPNKNAGGEINKILKAEDPVLYLFKLEDEDINKLFTQILELDQNSNLTENQLRKQFKSEIEEPIKKYQTAISFYSKEFNSLRIISSQTIQLTHTTNAETLGLESYLGIDLGAVYTHNTSTTNFFVNLNPYLKKTDPEKDYPLFQSNLLHNLTPSVGFGIGSGVENIKPVYFVGVGLRVNKAIRFGFGGTYYFSPEKNKYDWNQSFYGSVSINFVSDLFRLINSASTNIQN</sequence>
<comment type="caution">
    <text evidence="2">The sequence shown here is derived from an EMBL/GenBank/DDBJ whole genome shotgun (WGS) entry which is preliminary data.</text>
</comment>
<protein>
    <recommendedName>
        <fullName evidence="4">IPT/TIG domain-containing protein</fullName>
    </recommendedName>
</protein>
<accession>A0ABQ1NB08</accession>
<feature type="transmembrane region" description="Helical" evidence="1">
    <location>
        <begin position="7"/>
        <end position="25"/>
    </location>
</feature>
<reference evidence="3" key="1">
    <citation type="journal article" date="2019" name="Int. J. Syst. Evol. Microbiol.">
        <title>The Global Catalogue of Microorganisms (GCM) 10K type strain sequencing project: providing services to taxonomists for standard genome sequencing and annotation.</title>
        <authorList>
            <consortium name="The Broad Institute Genomics Platform"/>
            <consortium name="The Broad Institute Genome Sequencing Center for Infectious Disease"/>
            <person name="Wu L."/>
            <person name="Ma J."/>
        </authorList>
    </citation>
    <scope>NUCLEOTIDE SEQUENCE [LARGE SCALE GENOMIC DNA]</scope>
    <source>
        <strain evidence="3">CGMCC 1.12479</strain>
    </source>
</reference>
<dbReference type="EMBL" id="BMFD01000020">
    <property type="protein sequence ID" value="GGC53175.1"/>
    <property type="molecule type" value="Genomic_DNA"/>
</dbReference>